<feature type="transmembrane region" description="Helical" evidence="1">
    <location>
        <begin position="110"/>
        <end position="130"/>
    </location>
</feature>
<dbReference type="Pfam" id="PF09586">
    <property type="entry name" value="YfhO"/>
    <property type="match status" value="1"/>
</dbReference>
<feature type="transmembrane region" description="Helical" evidence="1">
    <location>
        <begin position="234"/>
        <end position="257"/>
    </location>
</feature>
<keyword evidence="1" id="KW-0812">Transmembrane</keyword>
<feature type="transmembrane region" description="Helical" evidence="1">
    <location>
        <begin position="201"/>
        <end position="222"/>
    </location>
</feature>
<reference evidence="2" key="1">
    <citation type="journal article" date="2011" name="J. Bacteriol.">
        <title>Genome sequence of the vertebrate gut symbiont Lactobacillus reuteri ATCC 53608.</title>
        <authorList>
            <person name="Heavens D."/>
            <person name="Tailford L.E."/>
            <person name="Crossman L."/>
            <person name="Jeffers F."/>
            <person name="Mackenzie D.A."/>
            <person name="Caccamo M."/>
            <person name="Juge N."/>
        </authorList>
    </citation>
    <scope>NUCLEOTIDE SEQUENCE [LARGE SCALE GENOMIC DNA]</scope>
    <source>
        <strain evidence="2">ATCC 53608</strain>
    </source>
</reference>
<feature type="transmembrane region" description="Helical" evidence="1">
    <location>
        <begin position="388"/>
        <end position="409"/>
    </location>
</feature>
<proteinExistence type="predicted"/>
<feature type="transmembrane region" description="Helical" evidence="1">
    <location>
        <begin position="161"/>
        <end position="181"/>
    </location>
</feature>
<evidence type="ECO:0008006" key="3">
    <source>
        <dbReference type="Google" id="ProtNLM"/>
    </source>
</evidence>
<feature type="transmembrane region" description="Helical" evidence="1">
    <location>
        <begin position="298"/>
        <end position="316"/>
    </location>
</feature>
<dbReference type="HOGENOM" id="CLU_008413_3_0_9"/>
<dbReference type="PANTHER" id="PTHR38454:SF1">
    <property type="entry name" value="INTEGRAL MEMBRANE PROTEIN"/>
    <property type="match status" value="1"/>
</dbReference>
<dbReference type="RefSeq" id="WP_003675709.1">
    <property type="nucleotide sequence ID" value="NZ_JBKZCG010000005.1"/>
</dbReference>
<evidence type="ECO:0000256" key="1">
    <source>
        <dbReference type="SAM" id="Phobius"/>
    </source>
</evidence>
<dbReference type="AlphaFoldDB" id="A0A0S4NN59"/>
<organism evidence="2">
    <name type="scientific">Limosilactobacillus reuteri subsp. suis (strain ATCC 53608 / LMG 31752 / 1063)</name>
    <name type="common">Lactobacillus reuteri</name>
    <dbReference type="NCBI Taxonomy" id="927703"/>
    <lineage>
        <taxon>Bacteria</taxon>
        <taxon>Bacillati</taxon>
        <taxon>Bacillota</taxon>
        <taxon>Bacilli</taxon>
        <taxon>Lactobacillales</taxon>
        <taxon>Lactobacillaceae</taxon>
        <taxon>Limosilactobacillus</taxon>
    </lineage>
</organism>
<gene>
    <name evidence="2" type="ORF">LRATCC53608_1190</name>
</gene>
<name>A0A0S4NN59_LIMR5</name>
<keyword evidence="1" id="KW-1133">Transmembrane helix</keyword>
<reference evidence="2" key="2">
    <citation type="submission" date="2011-05" db="EMBL/GenBank/DDBJ databases">
        <authorList>
            <person name="Davey R."/>
        </authorList>
    </citation>
    <scope>NUCLEOTIDE SEQUENCE</scope>
    <source>
        <strain evidence="2">ATCC 53608</strain>
    </source>
</reference>
<protein>
    <recommendedName>
        <fullName evidence="3">YfhO family protein</fullName>
    </recommendedName>
</protein>
<sequence>MFLYQHHRLYRRKILITSFLLPVILMACYFAYRQMTPFGKSSLLTVDLGQQYVDFFSYLRNTILHHPSSFFYSFSKGLGGEMFGTNAYYLLSPLNLILLFFPAQHLASGITIVTLVRYGLAGLSLAWLMQKTELQQGWRILAFSTVYSMNGWMIANQLNMIWQDALILLPLIIWGLLKLIYQNRVGTYISWLAVMLIDNYYMGWMIAIFTFLFFLWQTPALASWRQRGVIFLRYLSSSLLAAGISAVILLPTFYALMQSKGTYTETKIHSRFEYFAPKMLGKLVPGSFNFNQMPSGQPNIYIGMLLMLGACLYFFNNRFDLRRRLIGAAISIFFIFSFCYEPLDLLWHAGQFPVWYPYRFSYLFSFWCIYLAAKVLQPDFKIKKRSAMILTLLIIAVYWYVGTLNLSYINSNQRNIGLCFALIAVSCLCIPRTNSPRLYDALLVLLAVCDISMSGYTALNKISYVSQPEFGNYTLALDKSVEKLKKHDPGFYRVAKTFMRTKDDPFQADFNSGDHFGSTLEPPIPAFMGAIGQPDGDGFVTYTNGTQVSDALLGYKYTMNARNASAGQALPLSGFRPDWYSYPLVGSTSAVNLRENPHALPIAFGANAAILHLQRTTMDPLNYQSQIFQTLAGRPTFHSLFAVQNFNSVKFNNVQSAKQITGTIFRKQNLLKPASVQLEFIPPTNDSYYLTLGPSVEDNATITMNNKKFTQYDTFRNTVVINVAHDQKGQKIIVNLQLKKATLWMQNVSIYQLKQRPFMASLKTLQESALKISSYRSNQLIGTVNLHRNQRVLMTTIPAAKGWHVKVDGKSTTPQTVLNTFMAIPMSPGKHRVEFYYRPPFLILGLIITVISFGLTGWWVKKEHQTRTMFD</sequence>
<feature type="transmembrane region" description="Helical" evidence="1">
    <location>
        <begin position="841"/>
        <end position="860"/>
    </location>
</feature>
<accession>F8KES6</accession>
<accession>A0A0S4NN59</accession>
<dbReference type="EMBL" id="FR854365">
    <property type="protein sequence ID" value="CCC03943.1"/>
    <property type="molecule type" value="Genomic_DNA"/>
</dbReference>
<dbReference type="PANTHER" id="PTHR38454">
    <property type="entry name" value="INTEGRAL MEMBRANE PROTEIN-RELATED"/>
    <property type="match status" value="1"/>
</dbReference>
<keyword evidence="1" id="KW-0472">Membrane</keyword>
<evidence type="ECO:0000313" key="2">
    <source>
        <dbReference type="EMBL" id="CCC03943.1"/>
    </source>
</evidence>
<feature type="transmembrane region" description="Helical" evidence="1">
    <location>
        <begin position="325"/>
        <end position="343"/>
    </location>
</feature>
<dbReference type="InterPro" id="IPR018580">
    <property type="entry name" value="Uncharacterised_YfhO"/>
</dbReference>
<feature type="transmembrane region" description="Helical" evidence="1">
    <location>
        <begin position="12"/>
        <end position="32"/>
    </location>
</feature>
<feature type="transmembrane region" description="Helical" evidence="1">
    <location>
        <begin position="355"/>
        <end position="376"/>
    </location>
</feature>